<comment type="caution">
    <text evidence="1">The sequence shown here is derived from an EMBL/GenBank/DDBJ whole genome shotgun (WGS) entry which is preliminary data.</text>
</comment>
<dbReference type="OrthoDB" id="3486565at2759"/>
<dbReference type="PANTHER" id="PTHR33112:SF9">
    <property type="entry name" value="HETEROKARYON INCOMPATIBILITY DOMAIN-CONTAINING PROTEIN"/>
    <property type="match status" value="1"/>
</dbReference>
<keyword evidence="2" id="KW-1185">Reference proteome</keyword>
<dbReference type="PANTHER" id="PTHR33112">
    <property type="entry name" value="DOMAIN PROTEIN, PUTATIVE-RELATED"/>
    <property type="match status" value="1"/>
</dbReference>
<gene>
    <name evidence="1" type="ORF">EK21DRAFT_94866</name>
</gene>
<reference evidence="1" key="1">
    <citation type="journal article" date="2020" name="Stud. Mycol.">
        <title>101 Dothideomycetes genomes: a test case for predicting lifestyles and emergence of pathogens.</title>
        <authorList>
            <person name="Haridas S."/>
            <person name="Albert R."/>
            <person name="Binder M."/>
            <person name="Bloem J."/>
            <person name="Labutti K."/>
            <person name="Salamov A."/>
            <person name="Andreopoulos B."/>
            <person name="Baker S."/>
            <person name="Barry K."/>
            <person name="Bills G."/>
            <person name="Bluhm B."/>
            <person name="Cannon C."/>
            <person name="Castanera R."/>
            <person name="Culley D."/>
            <person name="Daum C."/>
            <person name="Ezra D."/>
            <person name="Gonzalez J."/>
            <person name="Henrissat B."/>
            <person name="Kuo A."/>
            <person name="Liang C."/>
            <person name="Lipzen A."/>
            <person name="Lutzoni F."/>
            <person name="Magnuson J."/>
            <person name="Mondo S."/>
            <person name="Nolan M."/>
            <person name="Ohm R."/>
            <person name="Pangilinan J."/>
            <person name="Park H.-J."/>
            <person name="Ramirez L."/>
            <person name="Alfaro M."/>
            <person name="Sun H."/>
            <person name="Tritt A."/>
            <person name="Yoshinaga Y."/>
            <person name="Zwiers L.-H."/>
            <person name="Turgeon B."/>
            <person name="Goodwin S."/>
            <person name="Spatafora J."/>
            <person name="Crous P."/>
            <person name="Grigoriev I."/>
        </authorList>
    </citation>
    <scope>NUCLEOTIDE SEQUENCE</scope>
    <source>
        <strain evidence="1">CBS 110217</strain>
    </source>
</reference>
<protein>
    <submittedName>
        <fullName evidence="1">Uncharacterized protein</fullName>
    </submittedName>
</protein>
<sequence>MQERELARRTQHFFRDEVEWHCAHMTACECGICPLWNDYRISTLGGVREYESCKTLPDETPFFGGVWVDVIEEYSRLDLTYVGDTLPALSGLAKRVEIFKPGRYIAGLWGKDIAYLLAWNLAPNEENTHPLRTQAAGPSFSWIKAPRRVDWPYWSRDDPIKIMGKLQSVDCDLATANPYGEVLACSIQLRSRVICGRIFNDLVTEALAKYMETNPMSYGRFTDAEWGNVRRTWEDVVYLELYQVYKGKHVMALLLQKEAGERNVCTRLGVINRAPARWFDEHGVEEVITVV</sequence>
<evidence type="ECO:0000313" key="1">
    <source>
        <dbReference type="EMBL" id="KAF2023479.1"/>
    </source>
</evidence>
<proteinExistence type="predicted"/>
<evidence type="ECO:0000313" key="2">
    <source>
        <dbReference type="Proteomes" id="UP000799777"/>
    </source>
</evidence>
<name>A0A9P4GXV0_9PLEO</name>
<accession>A0A9P4GXV0</accession>
<dbReference type="AlphaFoldDB" id="A0A9P4GXV0"/>
<organism evidence="1 2">
    <name type="scientific">Setomelanomma holmii</name>
    <dbReference type="NCBI Taxonomy" id="210430"/>
    <lineage>
        <taxon>Eukaryota</taxon>
        <taxon>Fungi</taxon>
        <taxon>Dikarya</taxon>
        <taxon>Ascomycota</taxon>
        <taxon>Pezizomycotina</taxon>
        <taxon>Dothideomycetes</taxon>
        <taxon>Pleosporomycetidae</taxon>
        <taxon>Pleosporales</taxon>
        <taxon>Pleosporineae</taxon>
        <taxon>Phaeosphaeriaceae</taxon>
        <taxon>Setomelanomma</taxon>
    </lineage>
</organism>
<dbReference type="EMBL" id="ML978345">
    <property type="protein sequence ID" value="KAF2023479.1"/>
    <property type="molecule type" value="Genomic_DNA"/>
</dbReference>
<dbReference type="Proteomes" id="UP000799777">
    <property type="component" value="Unassembled WGS sequence"/>
</dbReference>